<proteinExistence type="predicted"/>
<evidence type="ECO:0000313" key="2">
    <source>
        <dbReference type="EMBL" id="RZS99170.1"/>
    </source>
</evidence>
<dbReference type="InterPro" id="IPR039793">
    <property type="entry name" value="UROS/Hem4"/>
</dbReference>
<dbReference type="CDD" id="cd06578">
    <property type="entry name" value="HemD"/>
    <property type="match status" value="1"/>
</dbReference>
<dbReference type="InterPro" id="IPR003754">
    <property type="entry name" value="4pyrrol_synth_uPrphyn_synth"/>
</dbReference>
<accession>A0A4Q7PHA7</accession>
<dbReference type="Pfam" id="PF02602">
    <property type="entry name" value="HEM4"/>
    <property type="match status" value="1"/>
</dbReference>
<keyword evidence="3" id="KW-1185">Reference proteome</keyword>
<dbReference type="Proteomes" id="UP000292262">
    <property type="component" value="Unassembled WGS sequence"/>
</dbReference>
<dbReference type="SUPFAM" id="SSF69618">
    <property type="entry name" value="HemD-like"/>
    <property type="match status" value="1"/>
</dbReference>
<dbReference type="RefSeq" id="WP_130285025.1">
    <property type="nucleotide sequence ID" value="NZ_SGXE01000001.1"/>
</dbReference>
<dbReference type="PANTHER" id="PTHR12390">
    <property type="entry name" value="UROPORPHYRINOGEN III SYNTHASE"/>
    <property type="match status" value="1"/>
</dbReference>
<sequence length="221" mass="24589">MKNTPTILSTKLLSPSQKELLLNAGVAYVEYNSIHTSAVAFTYDGELITNAIFTSKNAVKAVASAKLRIQHCYCVGEKTRLALEELGFQVQLVADSASELAKGIIEHYADQAFHFFCGNIRRDELPHILQEHNISITETVVYKTLANLKSFERQFDGVLFFSPSGVKSYVASNYVEASRAFCIGPTTAADAQWYTDHVIIAKKPTIENVIVQVSKYFKNEL</sequence>
<dbReference type="GO" id="GO:0005829">
    <property type="term" value="C:cytosol"/>
    <property type="evidence" value="ECO:0007669"/>
    <property type="project" value="TreeGrafter"/>
</dbReference>
<dbReference type="InterPro" id="IPR036108">
    <property type="entry name" value="4pyrrol_syn_uPrphyn_synt_sf"/>
</dbReference>
<dbReference type="Gene3D" id="3.40.50.10090">
    <property type="match status" value="2"/>
</dbReference>
<dbReference type="OrthoDB" id="1523900at2"/>
<dbReference type="GO" id="GO:0004852">
    <property type="term" value="F:uroporphyrinogen-III synthase activity"/>
    <property type="evidence" value="ECO:0007669"/>
    <property type="project" value="InterPro"/>
</dbReference>
<dbReference type="PANTHER" id="PTHR12390:SF0">
    <property type="entry name" value="UROPORPHYRINOGEN-III SYNTHASE"/>
    <property type="match status" value="1"/>
</dbReference>
<name>A0A4Q7PHA7_9FLAO</name>
<dbReference type="EMBL" id="SGXE01000001">
    <property type="protein sequence ID" value="RZS99170.1"/>
    <property type="molecule type" value="Genomic_DNA"/>
</dbReference>
<gene>
    <name evidence="2" type="ORF">EV197_0379</name>
</gene>
<feature type="domain" description="Tetrapyrrole biosynthesis uroporphyrinogen III synthase" evidence="1">
    <location>
        <begin position="47"/>
        <end position="209"/>
    </location>
</feature>
<protein>
    <submittedName>
        <fullName evidence="2">Uroporphyrinogen-III synthase</fullName>
    </submittedName>
</protein>
<dbReference type="AlphaFoldDB" id="A0A4Q7PHA7"/>
<comment type="caution">
    <text evidence="2">The sequence shown here is derived from an EMBL/GenBank/DDBJ whole genome shotgun (WGS) entry which is preliminary data.</text>
</comment>
<evidence type="ECO:0000259" key="1">
    <source>
        <dbReference type="Pfam" id="PF02602"/>
    </source>
</evidence>
<evidence type="ECO:0000313" key="3">
    <source>
        <dbReference type="Proteomes" id="UP000292262"/>
    </source>
</evidence>
<reference evidence="2 3" key="1">
    <citation type="submission" date="2019-02" db="EMBL/GenBank/DDBJ databases">
        <title>Genomic Encyclopedia of Type Strains, Phase IV (KMG-IV): sequencing the most valuable type-strain genomes for metagenomic binning, comparative biology and taxonomic classification.</title>
        <authorList>
            <person name="Goeker M."/>
        </authorList>
    </citation>
    <scope>NUCLEOTIDE SEQUENCE [LARGE SCALE GENOMIC DNA]</scope>
    <source>
        <strain evidence="2 3">DSM 17196</strain>
    </source>
</reference>
<dbReference type="GO" id="GO:0006780">
    <property type="term" value="P:uroporphyrinogen III biosynthetic process"/>
    <property type="evidence" value="ECO:0007669"/>
    <property type="project" value="InterPro"/>
</dbReference>
<organism evidence="2 3">
    <name type="scientific">Aquimarina brevivitae</name>
    <dbReference type="NCBI Taxonomy" id="323412"/>
    <lineage>
        <taxon>Bacteria</taxon>
        <taxon>Pseudomonadati</taxon>
        <taxon>Bacteroidota</taxon>
        <taxon>Flavobacteriia</taxon>
        <taxon>Flavobacteriales</taxon>
        <taxon>Flavobacteriaceae</taxon>
        <taxon>Aquimarina</taxon>
    </lineage>
</organism>